<dbReference type="CDD" id="cd06170">
    <property type="entry name" value="LuxR_C_like"/>
    <property type="match status" value="1"/>
</dbReference>
<dbReference type="InterPro" id="IPR039420">
    <property type="entry name" value="WalR-like"/>
</dbReference>
<name>A0A0U1L0R0_9FIRM</name>
<dbReference type="PROSITE" id="PS50110">
    <property type="entry name" value="RESPONSE_REGULATORY"/>
    <property type="match status" value="1"/>
</dbReference>
<dbReference type="PROSITE" id="PS50043">
    <property type="entry name" value="HTH_LUXR_2"/>
    <property type="match status" value="1"/>
</dbReference>
<accession>A0A0U1L0R0</accession>
<organism evidence="8 9">
    <name type="scientific">Sporomusa ovata</name>
    <dbReference type="NCBI Taxonomy" id="2378"/>
    <lineage>
        <taxon>Bacteria</taxon>
        <taxon>Bacillati</taxon>
        <taxon>Bacillota</taxon>
        <taxon>Negativicutes</taxon>
        <taxon>Selenomonadales</taxon>
        <taxon>Sporomusaceae</taxon>
        <taxon>Sporomusa</taxon>
    </lineage>
</organism>
<dbReference type="PRINTS" id="PR00038">
    <property type="entry name" value="HTHLUXR"/>
</dbReference>
<dbReference type="SMART" id="SM00448">
    <property type="entry name" value="REC"/>
    <property type="match status" value="1"/>
</dbReference>
<dbReference type="Gene3D" id="3.40.50.2300">
    <property type="match status" value="1"/>
</dbReference>
<dbReference type="GO" id="GO:0003677">
    <property type="term" value="F:DNA binding"/>
    <property type="evidence" value="ECO:0007669"/>
    <property type="project" value="UniProtKB-KW"/>
</dbReference>
<dbReference type="SUPFAM" id="SSF46894">
    <property type="entry name" value="C-terminal effector domain of the bipartite response regulators"/>
    <property type="match status" value="1"/>
</dbReference>
<dbReference type="PANTHER" id="PTHR43214">
    <property type="entry name" value="TWO-COMPONENT RESPONSE REGULATOR"/>
    <property type="match status" value="1"/>
</dbReference>
<evidence type="ECO:0000259" key="7">
    <source>
        <dbReference type="PROSITE" id="PS50110"/>
    </source>
</evidence>
<dbReference type="Proteomes" id="UP000049855">
    <property type="component" value="Unassembled WGS sequence"/>
</dbReference>
<keyword evidence="9" id="KW-1185">Reference proteome</keyword>
<dbReference type="EMBL" id="CTRP01000012">
    <property type="protein sequence ID" value="CQR73251.1"/>
    <property type="molecule type" value="Genomic_DNA"/>
</dbReference>
<evidence type="ECO:0000256" key="2">
    <source>
        <dbReference type="ARBA" id="ARBA00023015"/>
    </source>
</evidence>
<keyword evidence="2" id="KW-0805">Transcription regulation</keyword>
<dbReference type="InterPro" id="IPR001789">
    <property type="entry name" value="Sig_transdc_resp-reg_receiver"/>
</dbReference>
<dbReference type="CDD" id="cd17535">
    <property type="entry name" value="REC_NarL-like"/>
    <property type="match status" value="1"/>
</dbReference>
<keyword evidence="3" id="KW-0238">DNA-binding</keyword>
<dbReference type="Pfam" id="PF00072">
    <property type="entry name" value="Response_reg"/>
    <property type="match status" value="1"/>
</dbReference>
<dbReference type="RefSeq" id="WP_021168038.1">
    <property type="nucleotide sequence ID" value="NZ_CTRP01000012.1"/>
</dbReference>
<feature type="domain" description="Response regulatory" evidence="7">
    <location>
        <begin position="2"/>
        <end position="117"/>
    </location>
</feature>
<dbReference type="GO" id="GO:0000160">
    <property type="term" value="P:phosphorelay signal transduction system"/>
    <property type="evidence" value="ECO:0007669"/>
    <property type="project" value="InterPro"/>
</dbReference>
<evidence type="ECO:0000256" key="4">
    <source>
        <dbReference type="ARBA" id="ARBA00023163"/>
    </source>
</evidence>
<dbReference type="AlphaFoldDB" id="A0A0U1L0R0"/>
<proteinExistence type="predicted"/>
<dbReference type="InterPro" id="IPR000792">
    <property type="entry name" value="Tscrpt_reg_LuxR_C"/>
</dbReference>
<dbReference type="InterPro" id="IPR011006">
    <property type="entry name" value="CheY-like_superfamily"/>
</dbReference>
<dbReference type="SUPFAM" id="SSF52172">
    <property type="entry name" value="CheY-like"/>
    <property type="match status" value="1"/>
</dbReference>
<reference evidence="9" key="1">
    <citation type="submission" date="2015-03" db="EMBL/GenBank/DDBJ databases">
        <authorList>
            <person name="Nijsse Bart"/>
        </authorList>
    </citation>
    <scope>NUCLEOTIDE SEQUENCE [LARGE SCALE GENOMIC DNA]</scope>
</reference>
<dbReference type="SMART" id="SM00421">
    <property type="entry name" value="HTH_LUXR"/>
    <property type="match status" value="1"/>
</dbReference>
<keyword evidence="4" id="KW-0804">Transcription</keyword>
<dbReference type="Pfam" id="PF00196">
    <property type="entry name" value="GerE"/>
    <property type="match status" value="1"/>
</dbReference>
<evidence type="ECO:0000256" key="3">
    <source>
        <dbReference type="ARBA" id="ARBA00023125"/>
    </source>
</evidence>
<keyword evidence="1 5" id="KW-0597">Phosphoprotein</keyword>
<dbReference type="PANTHER" id="PTHR43214:SF43">
    <property type="entry name" value="TWO-COMPONENT RESPONSE REGULATOR"/>
    <property type="match status" value="1"/>
</dbReference>
<gene>
    <name evidence="8" type="ORF">SpAn4DRAFT_2483</name>
</gene>
<evidence type="ECO:0000259" key="6">
    <source>
        <dbReference type="PROSITE" id="PS50043"/>
    </source>
</evidence>
<evidence type="ECO:0000313" key="8">
    <source>
        <dbReference type="EMBL" id="CQR73251.1"/>
    </source>
</evidence>
<dbReference type="InterPro" id="IPR058245">
    <property type="entry name" value="NreC/VraR/RcsB-like_REC"/>
</dbReference>
<dbReference type="InterPro" id="IPR016032">
    <property type="entry name" value="Sig_transdc_resp-reg_C-effctor"/>
</dbReference>
<dbReference type="GO" id="GO:0006355">
    <property type="term" value="P:regulation of DNA-templated transcription"/>
    <property type="evidence" value="ECO:0007669"/>
    <property type="project" value="InterPro"/>
</dbReference>
<evidence type="ECO:0000313" key="9">
    <source>
        <dbReference type="Proteomes" id="UP000049855"/>
    </source>
</evidence>
<evidence type="ECO:0000256" key="1">
    <source>
        <dbReference type="ARBA" id="ARBA00022553"/>
    </source>
</evidence>
<feature type="modified residue" description="4-aspartylphosphate" evidence="5">
    <location>
        <position position="52"/>
    </location>
</feature>
<protein>
    <submittedName>
        <fullName evidence="8">Putative two-component system response regulator</fullName>
    </submittedName>
</protein>
<evidence type="ECO:0000256" key="5">
    <source>
        <dbReference type="PROSITE-ProRule" id="PRU00169"/>
    </source>
</evidence>
<feature type="domain" description="HTH luxR-type" evidence="6">
    <location>
        <begin position="146"/>
        <end position="211"/>
    </location>
</feature>
<sequence length="216" mass="24636">MKILLVDDHALFLEGIRIFLEVNDINVIGTAKSGEEALTKVEVLKPELILMDVQMAECDGIETTRMIKREYPEMKIVMLTASEDEDSLFAAMQAGAVGYLIKSMDPEQFLRQLFSLREGEVPLAPGLAKRLLGEFSRRRQVADELSDESEPELTRRQTEVLQLLTDGWTYKEIALRLDLKEVTVKYHVREILSKLHLSNRTQLIAHASRLRLNGKK</sequence>